<proteinExistence type="inferred from homology"/>
<dbReference type="GO" id="GO:0030246">
    <property type="term" value="F:carbohydrate binding"/>
    <property type="evidence" value="ECO:0007669"/>
    <property type="project" value="InterPro"/>
</dbReference>
<dbReference type="CDD" id="cd06593">
    <property type="entry name" value="GH31_xylosidase_YicI"/>
    <property type="match status" value="1"/>
</dbReference>
<dbReference type="Pfam" id="PF13802">
    <property type="entry name" value="Gal_mutarotas_2"/>
    <property type="match status" value="1"/>
</dbReference>
<evidence type="ECO:0000313" key="7">
    <source>
        <dbReference type="Proteomes" id="UP000655044"/>
    </source>
</evidence>
<sequence>MPYRPPLIAHEYFVADPPELPVRAHGEGGLSALTSAEPVAADEAGVTLKASTSAGETLVVQVGVAGEGVIRVRLGQDADARTRSARAISMVTPGAFAGARVEHRGPAGDGGGDVLGVSVSVSGSALGAGGGPDGSGGAPGTILVDAGPIRAEITLSPWHLRFTDASGVTLLEQDPGHTDISGRLRTLPFGRSLAGGAVAGYHESFAAPADEAFTGFGESFTPLNKRGQRPLMWNFDAFGAESQRAYKNVPFYLSSRGYGVLVDSGAPVEFDVCQTTHSCVQIVVPDDLIDYYVIAGPTPPEILDRFDRLTCRPLLPPKWAFGTWISSGFFVDTQERVMNRARTIRERGIPCDVLHLDTYWQTDGHWSDLRWDEGNFPDPAGMLAELKEMGFKVCLWMNPYISHLSPAFPAAAEAGYFLKKPDGEVYVADSWHGSYPACGIVDFTNPDAAEWFRGLLRPLLEQGVQVFKTDFAEGVPHDAVAFNGMTGTDLHNVYTLLFNDVVSEVTREVAGHGMVWARSSFLGGQRHSAQWSGDTYTGYPAMGSTLRGGLAHGLSGIPFWSHDAGGFTGRPTDDLYVRWTQFGALSPLLRLHGTTSREPWEFPEVEAEAVAALKLRYRLMPYLYTAAVEAARTGAPMMRALCVDYPDDPVAWQADLEYLLGRDLLVAPMISPDGTRRVYLPAGDWVDHWTGEVHAGGRYVTVSAPLEEIPLFVRHGALIPVLTEPGETVGDGPFGEITLIGYGTATGTAVISDVDGDTTVTVTAGGIRADGPARITGVERVGGR</sequence>
<dbReference type="InterPro" id="IPR025887">
    <property type="entry name" value="Glyco_hydro_31_N_dom"/>
</dbReference>
<organism evidence="6 7">
    <name type="scientific">Planobispora rosea</name>
    <dbReference type="NCBI Taxonomy" id="35762"/>
    <lineage>
        <taxon>Bacteria</taxon>
        <taxon>Bacillati</taxon>
        <taxon>Actinomycetota</taxon>
        <taxon>Actinomycetes</taxon>
        <taxon>Streptosporangiales</taxon>
        <taxon>Streptosporangiaceae</taxon>
        <taxon>Planobispora</taxon>
    </lineage>
</organism>
<dbReference type="InterPro" id="IPR013780">
    <property type="entry name" value="Glyco_hydro_b"/>
</dbReference>
<gene>
    <name evidence="6" type="ORF">Pro02_44640</name>
</gene>
<dbReference type="SUPFAM" id="SSF51011">
    <property type="entry name" value="Glycosyl hydrolase domain"/>
    <property type="match status" value="1"/>
</dbReference>
<dbReference type="InterPro" id="IPR048395">
    <property type="entry name" value="Glyco_hydro_31_C"/>
</dbReference>
<dbReference type="InterPro" id="IPR000322">
    <property type="entry name" value="Glyco_hydro_31_TIM"/>
</dbReference>
<dbReference type="SUPFAM" id="SSF74650">
    <property type="entry name" value="Galactose mutarotase-like"/>
    <property type="match status" value="1"/>
</dbReference>
<keyword evidence="2" id="KW-0378">Hydrolase</keyword>
<dbReference type="RefSeq" id="WP_068921340.1">
    <property type="nucleotide sequence ID" value="NZ_BMQP01000023.1"/>
</dbReference>
<evidence type="ECO:0000259" key="5">
    <source>
        <dbReference type="Pfam" id="PF21365"/>
    </source>
</evidence>
<dbReference type="AlphaFoldDB" id="A0A8J3WFM3"/>
<dbReference type="CDD" id="cd14752">
    <property type="entry name" value="GH31_N"/>
    <property type="match status" value="1"/>
</dbReference>
<comment type="caution">
    <text evidence="6">The sequence shown here is derived from an EMBL/GenBank/DDBJ whole genome shotgun (WGS) entry which is preliminary data.</text>
</comment>
<dbReference type="Pfam" id="PF21365">
    <property type="entry name" value="Glyco_hydro_31_3rd"/>
    <property type="match status" value="1"/>
</dbReference>
<dbReference type="OrthoDB" id="176168at2"/>
<comment type="similarity">
    <text evidence="1 2">Belongs to the glycosyl hydrolase 31 family.</text>
</comment>
<evidence type="ECO:0000313" key="6">
    <source>
        <dbReference type="EMBL" id="GIH86056.1"/>
    </source>
</evidence>
<name>A0A8J3WFM3_PLARO</name>
<dbReference type="Gene3D" id="3.20.20.80">
    <property type="entry name" value="Glycosidases"/>
    <property type="match status" value="1"/>
</dbReference>
<dbReference type="EMBL" id="BOOI01000041">
    <property type="protein sequence ID" value="GIH86056.1"/>
    <property type="molecule type" value="Genomic_DNA"/>
</dbReference>
<evidence type="ECO:0000259" key="3">
    <source>
        <dbReference type="Pfam" id="PF01055"/>
    </source>
</evidence>
<dbReference type="InterPro" id="IPR011013">
    <property type="entry name" value="Gal_mutarotase_sf_dom"/>
</dbReference>
<keyword evidence="7" id="KW-1185">Reference proteome</keyword>
<dbReference type="Pfam" id="PF01055">
    <property type="entry name" value="Glyco_hydro_31_2nd"/>
    <property type="match status" value="1"/>
</dbReference>
<dbReference type="InterPro" id="IPR051816">
    <property type="entry name" value="Glycosyl_Hydrolase_31"/>
</dbReference>
<evidence type="ECO:0000256" key="2">
    <source>
        <dbReference type="RuleBase" id="RU361185"/>
    </source>
</evidence>
<feature type="domain" description="Glycosyl hydrolase family 31 C-terminal" evidence="5">
    <location>
        <begin position="634"/>
        <end position="719"/>
    </location>
</feature>
<dbReference type="GO" id="GO:0004553">
    <property type="term" value="F:hydrolase activity, hydrolyzing O-glycosyl compounds"/>
    <property type="evidence" value="ECO:0007669"/>
    <property type="project" value="InterPro"/>
</dbReference>
<dbReference type="Gene3D" id="2.60.40.1760">
    <property type="entry name" value="glycosyl hydrolase (family 31)"/>
    <property type="match status" value="1"/>
</dbReference>
<dbReference type="SUPFAM" id="SSF51445">
    <property type="entry name" value="(Trans)glycosidases"/>
    <property type="match status" value="1"/>
</dbReference>
<evidence type="ECO:0000256" key="1">
    <source>
        <dbReference type="ARBA" id="ARBA00007806"/>
    </source>
</evidence>
<keyword evidence="2" id="KW-0326">Glycosidase</keyword>
<dbReference type="PANTHER" id="PTHR43863">
    <property type="entry name" value="HYDROLASE, PUTATIVE (AFU_ORTHOLOGUE AFUA_1G03140)-RELATED"/>
    <property type="match status" value="1"/>
</dbReference>
<reference evidence="6" key="1">
    <citation type="submission" date="2021-01" db="EMBL/GenBank/DDBJ databases">
        <title>Whole genome shotgun sequence of Planobispora rosea NBRC 15558.</title>
        <authorList>
            <person name="Komaki H."/>
            <person name="Tamura T."/>
        </authorList>
    </citation>
    <scope>NUCLEOTIDE SEQUENCE</scope>
    <source>
        <strain evidence="6">NBRC 15558</strain>
    </source>
</reference>
<dbReference type="GO" id="GO:0005975">
    <property type="term" value="P:carbohydrate metabolic process"/>
    <property type="evidence" value="ECO:0007669"/>
    <property type="project" value="InterPro"/>
</dbReference>
<dbReference type="PANTHER" id="PTHR43863:SF2">
    <property type="entry name" value="MALTASE-GLUCOAMYLASE"/>
    <property type="match status" value="1"/>
</dbReference>
<dbReference type="Gene3D" id="2.60.40.1180">
    <property type="entry name" value="Golgi alpha-mannosidase II"/>
    <property type="match status" value="1"/>
</dbReference>
<dbReference type="InterPro" id="IPR017853">
    <property type="entry name" value="GH"/>
</dbReference>
<accession>A0A8J3WFM3</accession>
<feature type="domain" description="Glycoside hydrolase family 31 TIM barrel" evidence="3">
    <location>
        <begin position="313"/>
        <end position="626"/>
    </location>
</feature>
<feature type="domain" description="Glycoside hydrolase family 31 N-terminal" evidence="4">
    <location>
        <begin position="142"/>
        <end position="271"/>
    </location>
</feature>
<dbReference type="Proteomes" id="UP000655044">
    <property type="component" value="Unassembled WGS sequence"/>
</dbReference>
<protein>
    <submittedName>
        <fullName evidence="6">Alpha-xylosidase</fullName>
    </submittedName>
</protein>
<evidence type="ECO:0000259" key="4">
    <source>
        <dbReference type="Pfam" id="PF13802"/>
    </source>
</evidence>